<dbReference type="RefSeq" id="WP_014791158.1">
    <property type="nucleotide sequence ID" value="NC_018016.1"/>
</dbReference>
<proteinExistence type="predicted"/>
<dbReference type="PANTHER" id="PTHR47245:SF2">
    <property type="entry name" value="PEPTIDYL-PROLYL CIS-TRANS ISOMERASE HP_0175-RELATED"/>
    <property type="match status" value="1"/>
</dbReference>
<dbReference type="InterPro" id="IPR027304">
    <property type="entry name" value="Trigger_fact/SurA_dom_sf"/>
</dbReference>
<feature type="domain" description="PpiC" evidence="3">
    <location>
        <begin position="172"/>
        <end position="272"/>
    </location>
</feature>
<dbReference type="eggNOG" id="COG0760">
    <property type="taxonomic scope" value="Bacteria"/>
</dbReference>
<dbReference type="GO" id="GO:0003755">
    <property type="term" value="F:peptidyl-prolyl cis-trans isomerase activity"/>
    <property type="evidence" value="ECO:0007669"/>
    <property type="project" value="UniProtKB-KW"/>
</dbReference>
<keyword evidence="1" id="KW-0697">Rotamase</keyword>
<dbReference type="SUPFAM" id="SSF109998">
    <property type="entry name" value="Triger factor/SurA peptide-binding domain-like"/>
    <property type="match status" value="1"/>
</dbReference>
<evidence type="ECO:0000313" key="4">
    <source>
        <dbReference type="EMBL" id="AFL97596.1"/>
    </source>
</evidence>
<evidence type="ECO:0000313" key="5">
    <source>
        <dbReference type="Proteomes" id="UP000006051"/>
    </source>
</evidence>
<dbReference type="HOGENOM" id="CLU_034646_13_0_10"/>
<dbReference type="Proteomes" id="UP000006051">
    <property type="component" value="Chromosome"/>
</dbReference>
<dbReference type="PANTHER" id="PTHR47245">
    <property type="entry name" value="PEPTIDYLPROLYL ISOMERASE"/>
    <property type="match status" value="1"/>
</dbReference>
<evidence type="ECO:0000259" key="3">
    <source>
        <dbReference type="PROSITE" id="PS50198"/>
    </source>
</evidence>
<accession>I4A0W2</accession>
<gene>
    <name evidence="4" type="ordered locus">Ornrh_1423</name>
</gene>
<dbReference type="GeneID" id="97258075"/>
<dbReference type="InterPro" id="IPR050245">
    <property type="entry name" value="PrsA_foldase"/>
</dbReference>
<feature type="chain" id="PRO_5007918997" evidence="2">
    <location>
        <begin position="29"/>
        <end position="447"/>
    </location>
</feature>
<evidence type="ECO:0000256" key="2">
    <source>
        <dbReference type="SAM" id="SignalP"/>
    </source>
</evidence>
<name>I4A0W2_ORNRL</name>
<dbReference type="InterPro" id="IPR000297">
    <property type="entry name" value="PPIase_PpiC"/>
</dbReference>
<dbReference type="KEGG" id="orh:Ornrh_1423"/>
<dbReference type="InterPro" id="IPR046357">
    <property type="entry name" value="PPIase_dom_sf"/>
</dbReference>
<keyword evidence="1 4" id="KW-0413">Isomerase</keyword>
<dbReference type="Gene3D" id="3.10.50.40">
    <property type="match status" value="2"/>
</dbReference>
<dbReference type="SUPFAM" id="SSF54534">
    <property type="entry name" value="FKBP-like"/>
    <property type="match status" value="2"/>
</dbReference>
<keyword evidence="2" id="KW-0732">Signal</keyword>
<protein>
    <submittedName>
        <fullName evidence="4">Parvulin-like peptidyl-prolyl isomerase</fullName>
    </submittedName>
</protein>
<sequence>MIKKLNANKLWIALLCALPVIGFSQSHKVDGVEAVVGHEIVLQSDIDRDYEIAKQNGQTFPDKCSFLNNMLVQKMVLNHAKNDTLVKIADDRIKARAEAVLEDFRNRATDAQLLQVYGVKTIPELKNLLENIVRENALIETKKSMIDENVDASPEDVKNFFEKNKSELPRVNEEVELAHIIIYPEITEAHKQQIIDSLKQIKKDIENGESFATKATLFSQDPGSASQGGLYKNIKRGKFVPEFDAVAFNLEEGQISDPVETEFGYHIIKLDKRLGQAIDVRHILLVPKPTQAEIDSAKVKLEKIKQDIKLGKITFKEAALQNSVDKYTRFNGGVLTNPQTGEDRFERSSLPYNQVYALAGLQKGDISDIFESEYKNKKVLSILQLIDVIPAHQISLSTDYTRLKNYTLQKKKQEVLYDWIRKNLPNTYIKIGKDYQNCNFEFNWLKK</sequence>
<dbReference type="PROSITE" id="PS50198">
    <property type="entry name" value="PPIC_PPIASE_2"/>
    <property type="match status" value="2"/>
</dbReference>
<dbReference type="AlphaFoldDB" id="I4A0W2"/>
<keyword evidence="5" id="KW-1185">Reference proteome</keyword>
<dbReference type="Pfam" id="PF00639">
    <property type="entry name" value="Rotamase"/>
    <property type="match status" value="2"/>
</dbReference>
<organism evidence="4 5">
    <name type="scientific">Ornithobacterium rhinotracheale (strain ATCC 51463 / DSM 15997 / CCUG 23171 / CIP 104009 / LMG 9086)</name>
    <dbReference type="NCBI Taxonomy" id="867902"/>
    <lineage>
        <taxon>Bacteria</taxon>
        <taxon>Pseudomonadati</taxon>
        <taxon>Bacteroidota</taxon>
        <taxon>Flavobacteriia</taxon>
        <taxon>Flavobacteriales</taxon>
        <taxon>Weeksellaceae</taxon>
        <taxon>Ornithobacterium</taxon>
    </lineage>
</organism>
<dbReference type="GeneID" id="71568785"/>
<reference evidence="4 5" key="1">
    <citation type="submission" date="2012-06" db="EMBL/GenBank/DDBJ databases">
        <title>The complete genome of Ornithobacterium rhinotracheale DSM 15997.</title>
        <authorList>
            <consortium name="US DOE Joint Genome Institute (JGI-PGF)"/>
            <person name="Lucas S."/>
            <person name="Copeland A."/>
            <person name="Lapidus A."/>
            <person name="Goodwin L."/>
            <person name="Pitluck S."/>
            <person name="Peters L."/>
            <person name="Mikhailova N."/>
            <person name="Teshima H."/>
            <person name="Kyrpides N."/>
            <person name="Mavromatis K."/>
            <person name="Pagani I."/>
            <person name="Ivanova N."/>
            <person name="Ovchinnikova G."/>
            <person name="Zeytun A."/>
            <person name="Detter J.C."/>
            <person name="Han C."/>
            <person name="Land M."/>
            <person name="Hauser L."/>
            <person name="Markowitz V."/>
            <person name="Cheng J.-F."/>
            <person name="Hugenholtz P."/>
            <person name="Woyke T."/>
            <person name="Wu D."/>
            <person name="Lang E."/>
            <person name="Kopitz M."/>
            <person name="Brambilla E."/>
            <person name="Klenk H.-P."/>
            <person name="Eisen J.A."/>
        </authorList>
    </citation>
    <scope>NUCLEOTIDE SEQUENCE [LARGE SCALE GENOMIC DNA]</scope>
    <source>
        <strain evidence="5">ATCC 51463 / DSM 15997 / CCUG 23171 / LMG 9086</strain>
    </source>
</reference>
<feature type="signal peptide" evidence="2">
    <location>
        <begin position="1"/>
        <end position="28"/>
    </location>
</feature>
<dbReference type="EMBL" id="CP003283">
    <property type="protein sequence ID" value="AFL97596.1"/>
    <property type="molecule type" value="Genomic_DNA"/>
</dbReference>
<dbReference type="PATRIC" id="fig|867902.3.peg.1395"/>
<evidence type="ECO:0000256" key="1">
    <source>
        <dbReference type="PROSITE-ProRule" id="PRU00278"/>
    </source>
</evidence>
<dbReference type="STRING" id="867902.Ornrh_1423"/>
<feature type="domain" description="PpiC" evidence="3">
    <location>
        <begin position="275"/>
        <end position="373"/>
    </location>
</feature>